<evidence type="ECO:0000313" key="2">
    <source>
        <dbReference type="EMBL" id="CEK70937.1"/>
    </source>
</evidence>
<gene>
    <name evidence="2" type="primary">ORF76245</name>
</gene>
<dbReference type="AlphaFoldDB" id="A0A0B6ZRI2"/>
<feature type="chain" id="PRO_5002111299" description="Kazal-like domain-containing protein" evidence="1">
    <location>
        <begin position="27"/>
        <end position="67"/>
    </location>
</feature>
<sequence length="67" mass="7386">MSMVLTSSSSLLGCTMSLILLFISEADNMYNVCPVNNVSYFNGYSDCQKILSCHYTCTLVIMVNVCV</sequence>
<organism evidence="2">
    <name type="scientific">Arion vulgaris</name>
    <dbReference type="NCBI Taxonomy" id="1028688"/>
    <lineage>
        <taxon>Eukaryota</taxon>
        <taxon>Metazoa</taxon>
        <taxon>Spiralia</taxon>
        <taxon>Lophotrochozoa</taxon>
        <taxon>Mollusca</taxon>
        <taxon>Gastropoda</taxon>
        <taxon>Heterobranchia</taxon>
        <taxon>Euthyneura</taxon>
        <taxon>Panpulmonata</taxon>
        <taxon>Eupulmonata</taxon>
        <taxon>Stylommatophora</taxon>
        <taxon>Helicina</taxon>
        <taxon>Arionoidea</taxon>
        <taxon>Arionidae</taxon>
        <taxon>Arion</taxon>
    </lineage>
</organism>
<name>A0A0B6ZRI2_9EUPU</name>
<accession>A0A0B6ZRI2</accession>
<dbReference type="EMBL" id="HACG01024072">
    <property type="protein sequence ID" value="CEK70937.1"/>
    <property type="molecule type" value="Transcribed_RNA"/>
</dbReference>
<evidence type="ECO:0000256" key="1">
    <source>
        <dbReference type="SAM" id="SignalP"/>
    </source>
</evidence>
<feature type="signal peptide" evidence="1">
    <location>
        <begin position="1"/>
        <end position="26"/>
    </location>
</feature>
<reference evidence="2" key="1">
    <citation type="submission" date="2014-12" db="EMBL/GenBank/DDBJ databases">
        <title>Insight into the proteome of Arion vulgaris.</title>
        <authorList>
            <person name="Aradska J."/>
            <person name="Bulat T."/>
            <person name="Smidak R."/>
            <person name="Sarate P."/>
            <person name="Gangsoo J."/>
            <person name="Sialana F."/>
            <person name="Bilban M."/>
            <person name="Lubec G."/>
        </authorList>
    </citation>
    <scope>NUCLEOTIDE SEQUENCE</scope>
    <source>
        <tissue evidence="2">Skin</tissue>
    </source>
</reference>
<protein>
    <recommendedName>
        <fullName evidence="3">Kazal-like domain-containing protein</fullName>
    </recommendedName>
</protein>
<proteinExistence type="predicted"/>
<evidence type="ECO:0008006" key="3">
    <source>
        <dbReference type="Google" id="ProtNLM"/>
    </source>
</evidence>
<keyword evidence="1" id="KW-0732">Signal</keyword>